<comment type="caution">
    <text evidence="4">The sequence shown here is derived from an EMBL/GenBank/DDBJ whole genome shotgun (WGS) entry which is preliminary data.</text>
</comment>
<evidence type="ECO:0000313" key="5">
    <source>
        <dbReference type="Proteomes" id="UP001138686"/>
    </source>
</evidence>
<dbReference type="PANTHER" id="PTHR42834:SF1">
    <property type="entry name" value="ENDONUCLEASE_EXONUCLEASE_PHOSPHATASE FAMILY PROTEIN (AFU_ORTHOLOGUE AFUA_3G09210)"/>
    <property type="match status" value="1"/>
</dbReference>
<keyword evidence="1" id="KW-0677">Repeat</keyword>
<accession>A0A9X1JW34</accession>
<feature type="chain" id="PRO_5040957321" evidence="2">
    <location>
        <begin position="20"/>
        <end position="746"/>
    </location>
</feature>
<feature type="non-terminal residue" evidence="4">
    <location>
        <position position="746"/>
    </location>
</feature>
<dbReference type="Pfam" id="PF02494">
    <property type="entry name" value="HYR"/>
    <property type="match status" value="1"/>
</dbReference>
<reference evidence="4" key="1">
    <citation type="submission" date="2021-07" db="EMBL/GenBank/DDBJ databases">
        <title>Aureisphaera sp. CAU 1614 isolated from sea sediment.</title>
        <authorList>
            <person name="Kim W."/>
        </authorList>
    </citation>
    <scope>NUCLEOTIDE SEQUENCE</scope>
    <source>
        <strain evidence="4">CAU 1614</strain>
    </source>
</reference>
<feature type="signal peptide" evidence="2">
    <location>
        <begin position="1"/>
        <end position="19"/>
    </location>
</feature>
<protein>
    <submittedName>
        <fullName evidence="4">HYR domain-containing protein</fullName>
    </submittedName>
</protein>
<evidence type="ECO:0000259" key="3">
    <source>
        <dbReference type="PROSITE" id="PS50825"/>
    </source>
</evidence>
<gene>
    <name evidence="4" type="ORF">KXJ69_09975</name>
</gene>
<dbReference type="RefSeq" id="WP_219052967.1">
    <property type="nucleotide sequence ID" value="NZ_JAHWDP010000004.1"/>
</dbReference>
<dbReference type="EMBL" id="JAHWDP010000004">
    <property type="protein sequence ID" value="MBW2938435.1"/>
    <property type="molecule type" value="Genomic_DNA"/>
</dbReference>
<evidence type="ECO:0000256" key="1">
    <source>
        <dbReference type="ARBA" id="ARBA00022737"/>
    </source>
</evidence>
<sequence>MKKITLTFLLIITAFFAQAQTVFINELHYDNTGADVGEFVEIAGPAGTDLTGWTVEFYNGANGSLYSTLNLSGTIDDEGSGYGALSFLEAGIQNGAPDGLALIDNTNTVIQFLSYEGAFTATAGTANGQASTDIGVSEQPAPAVGQSLQLIGSGNLYSDFSWTGPVAESPGTINVNQTFSGGAGNPPVISCPSTIMINNTAGECSAVANYAGTAIDTEDGDISGDIVYSPPSGSTFPVGTTTVTASVTDSDGNTSTCTFDVTVNDVEDPVVVCTDFTAQLDATGNVTVFPGDVATATDNCPTVTLEFGAPAINGSLTTTFASNNGQSGNMFDIVALNDITIESFDINMDSGVTDDVEVYFKTGPYLPSVNTPGDWTLVATTNVTSVGTDVPTPLNLNLGINVTAGQTVAFYVTLTSTTAINYTNGSTTGSLFASDANLEFYEGAGLAYPFASNFNPRVFNGNIIYNAGGSLSSSLDFTCMDIGPNNVQVTATDASGNTSTCSAVITIEDNIAPVIACAGEVSGAPVFINEIHYDNTGADQDEAIEIAGPAGTDLSSYSIVLYNGNGGTEYNTVALSGTIDDEGDGFGAINFPITGIQNGSPDGIVLANNGNVIQFLSYEGSFTAVDGIASGLTSTDIGVSEPSSTPIGESLQLTGTGTYYPDFTWNAPSASSPGDINIGQTFLAPTSTVYDATLDGTTGTVTVNVADLLLSVDEACGYTVTSGGGAPIPGSITTLFATNNNGSQGG</sequence>
<name>A0A9X1JW34_9FLAO</name>
<evidence type="ECO:0000256" key="2">
    <source>
        <dbReference type="SAM" id="SignalP"/>
    </source>
</evidence>
<organism evidence="4 5">
    <name type="scientific">Halomarinibacterium sedimenti</name>
    <dbReference type="NCBI Taxonomy" id="2857106"/>
    <lineage>
        <taxon>Bacteria</taxon>
        <taxon>Pseudomonadati</taxon>
        <taxon>Bacteroidota</taxon>
        <taxon>Flavobacteriia</taxon>
        <taxon>Flavobacteriales</taxon>
        <taxon>Flavobacteriaceae</taxon>
        <taxon>Halomarinibacterium</taxon>
    </lineage>
</organism>
<dbReference type="PANTHER" id="PTHR42834">
    <property type="entry name" value="ENDONUCLEASE/EXONUCLEASE/PHOSPHATASE FAMILY PROTEIN (AFU_ORTHOLOGUE AFUA_3G09210)"/>
    <property type="match status" value="1"/>
</dbReference>
<dbReference type="AlphaFoldDB" id="A0A9X1JW34"/>
<feature type="domain" description="HYR" evidence="3">
    <location>
        <begin position="181"/>
        <end position="265"/>
    </location>
</feature>
<dbReference type="Proteomes" id="UP001138686">
    <property type="component" value="Unassembled WGS sequence"/>
</dbReference>
<dbReference type="PROSITE" id="PS50825">
    <property type="entry name" value="HYR"/>
    <property type="match status" value="1"/>
</dbReference>
<evidence type="ECO:0000313" key="4">
    <source>
        <dbReference type="EMBL" id="MBW2938435.1"/>
    </source>
</evidence>
<proteinExistence type="predicted"/>
<keyword evidence="2" id="KW-0732">Signal</keyword>
<keyword evidence="5" id="KW-1185">Reference proteome</keyword>
<dbReference type="InterPro" id="IPR003410">
    <property type="entry name" value="HYR_dom"/>
</dbReference>